<reference evidence="1" key="1">
    <citation type="submission" date="2018-07" db="EMBL/GenBank/DDBJ databases">
        <authorList>
            <consortium name="PulseNet: The National Subtyping Network for Foodborne Disease Surveillance"/>
            <person name="Tarr C.L."/>
            <person name="Trees E."/>
            <person name="Katz L.S."/>
            <person name="Carleton-Romer H.A."/>
            <person name="Stroika S."/>
            <person name="Kucerova Z."/>
            <person name="Roache K.F."/>
            <person name="Sabol A.L."/>
            <person name="Besser J."/>
            <person name="Gerner-Smidt P."/>
        </authorList>
    </citation>
    <scope>NUCLEOTIDE SEQUENCE</scope>
    <source>
        <strain evidence="1">PNUSAS009482</strain>
    </source>
</reference>
<accession>A0A5U0HFL5</accession>
<dbReference type="AlphaFoldDB" id="A0A5U0HFL5"/>
<evidence type="ECO:0000313" key="1">
    <source>
        <dbReference type="EMBL" id="EBO3624977.1"/>
    </source>
</evidence>
<protein>
    <submittedName>
        <fullName evidence="1">Uncharacterized protein</fullName>
    </submittedName>
</protein>
<organism evidence="1">
    <name type="scientific">Salmonella enterica</name>
    <name type="common">Salmonella choleraesuis</name>
    <dbReference type="NCBI Taxonomy" id="28901"/>
    <lineage>
        <taxon>Bacteria</taxon>
        <taxon>Pseudomonadati</taxon>
        <taxon>Pseudomonadota</taxon>
        <taxon>Gammaproteobacteria</taxon>
        <taxon>Enterobacterales</taxon>
        <taxon>Enterobacteriaceae</taxon>
        <taxon>Salmonella</taxon>
    </lineage>
</organism>
<sequence>MEADRVEHLAGNRSPEAILANCRRIPTTGSAGVSEFTEIDDGTQEIRMFPLMEWGIRSTSAKHKATEMNTRKSE</sequence>
<proteinExistence type="predicted"/>
<name>A0A5U0HFL5_SALER</name>
<dbReference type="EMBL" id="AAGIGS010000047">
    <property type="protein sequence ID" value="EBO3624977.1"/>
    <property type="molecule type" value="Genomic_DNA"/>
</dbReference>
<gene>
    <name evidence="1" type="ORF">B6N72_26075</name>
</gene>
<comment type="caution">
    <text evidence="1">The sequence shown here is derived from an EMBL/GenBank/DDBJ whole genome shotgun (WGS) entry which is preliminary data.</text>
</comment>